<evidence type="ECO:0000256" key="1">
    <source>
        <dbReference type="ARBA" id="ARBA00022854"/>
    </source>
</evidence>
<feature type="transmembrane region" description="Helical" evidence="3">
    <location>
        <begin position="6"/>
        <end position="33"/>
    </location>
</feature>
<dbReference type="InterPro" id="IPR032000">
    <property type="entry name" value="Albumin_I_a"/>
</dbReference>
<evidence type="ECO:0000259" key="4">
    <source>
        <dbReference type="Pfam" id="PF16720"/>
    </source>
</evidence>
<proteinExistence type="predicted"/>
<keyword evidence="6" id="KW-1185">Reference proteome</keyword>
<comment type="caution">
    <text evidence="5">The sequence shown here is derived from an EMBL/GenBank/DDBJ whole genome shotgun (WGS) entry which is preliminary data.</text>
</comment>
<keyword evidence="1" id="KW-0960">Knottin</keyword>
<accession>A0A371GY31</accession>
<reference evidence="5" key="1">
    <citation type="submission" date="2018-05" db="EMBL/GenBank/DDBJ databases">
        <title>Draft genome of Mucuna pruriens seed.</title>
        <authorList>
            <person name="Nnadi N.E."/>
            <person name="Vos R."/>
            <person name="Hasami M.H."/>
            <person name="Devisetty U.K."/>
            <person name="Aguiy J.C."/>
        </authorList>
    </citation>
    <scope>NUCLEOTIDE SEQUENCE [LARGE SCALE GENOMIC DNA]</scope>
    <source>
        <strain evidence="5">JCA_2017</strain>
    </source>
</reference>
<protein>
    <recommendedName>
        <fullName evidence="4">Albumin I chain a domain-containing protein</fullName>
    </recommendedName>
</protein>
<organism evidence="5 6">
    <name type="scientific">Mucuna pruriens</name>
    <name type="common">Velvet bean</name>
    <name type="synonym">Dolichos pruriens</name>
    <dbReference type="NCBI Taxonomy" id="157652"/>
    <lineage>
        <taxon>Eukaryota</taxon>
        <taxon>Viridiplantae</taxon>
        <taxon>Streptophyta</taxon>
        <taxon>Embryophyta</taxon>
        <taxon>Tracheophyta</taxon>
        <taxon>Spermatophyta</taxon>
        <taxon>Magnoliopsida</taxon>
        <taxon>eudicotyledons</taxon>
        <taxon>Gunneridae</taxon>
        <taxon>Pentapetalae</taxon>
        <taxon>rosids</taxon>
        <taxon>fabids</taxon>
        <taxon>Fabales</taxon>
        <taxon>Fabaceae</taxon>
        <taxon>Papilionoideae</taxon>
        <taxon>50 kb inversion clade</taxon>
        <taxon>NPAAA clade</taxon>
        <taxon>indigoferoid/millettioid clade</taxon>
        <taxon>Phaseoleae</taxon>
        <taxon>Mucuna</taxon>
    </lineage>
</organism>
<gene>
    <name evidence="5" type="ORF">CR513_21992</name>
</gene>
<dbReference type="AlphaFoldDB" id="A0A371GY31"/>
<dbReference type="Pfam" id="PF16720">
    <property type="entry name" value="Albumin_I_a"/>
    <property type="match status" value="1"/>
</dbReference>
<keyword evidence="3" id="KW-0812">Transmembrane</keyword>
<keyword evidence="3" id="KW-0472">Membrane</keyword>
<evidence type="ECO:0000313" key="5">
    <source>
        <dbReference type="EMBL" id="RDX95478.1"/>
    </source>
</evidence>
<dbReference type="STRING" id="157652.A0A371GY31"/>
<feature type="non-terminal residue" evidence="5">
    <location>
        <position position="1"/>
    </location>
</feature>
<keyword evidence="2" id="KW-1015">Disulfide bond</keyword>
<keyword evidence="3" id="KW-1133">Transmembrane helix</keyword>
<dbReference type="OrthoDB" id="1432817at2759"/>
<dbReference type="Proteomes" id="UP000257109">
    <property type="component" value="Unassembled WGS sequence"/>
</dbReference>
<feature type="domain" description="Albumin I chain a" evidence="4">
    <location>
        <begin position="86"/>
        <end position="130"/>
    </location>
</feature>
<evidence type="ECO:0000256" key="3">
    <source>
        <dbReference type="SAM" id="Phobius"/>
    </source>
</evidence>
<sequence>MAYVRLAPLALFLLATSCIHVYICSNFAILFLVMFTPKKINAENCGSLCSLFTGCSSKECVCWPEYLPPTLEPTYVCIHVKMADQNPSLCQSHDECIKNGSGNFCARHPNPGMDYGMCVNSGARKDFLKMPTASSE</sequence>
<dbReference type="PROSITE" id="PS51257">
    <property type="entry name" value="PROKAR_LIPOPROTEIN"/>
    <property type="match status" value="1"/>
</dbReference>
<name>A0A371GY31_MUCPR</name>
<evidence type="ECO:0000313" key="6">
    <source>
        <dbReference type="Proteomes" id="UP000257109"/>
    </source>
</evidence>
<dbReference type="EMBL" id="QJKJ01004116">
    <property type="protein sequence ID" value="RDX95478.1"/>
    <property type="molecule type" value="Genomic_DNA"/>
</dbReference>
<evidence type="ECO:0000256" key="2">
    <source>
        <dbReference type="ARBA" id="ARBA00023157"/>
    </source>
</evidence>